<evidence type="ECO:0000313" key="2">
    <source>
        <dbReference type="EMBL" id="MFD2532576.1"/>
    </source>
</evidence>
<name>A0ABW5JKK3_9BACT</name>
<comment type="caution">
    <text evidence="2">The sequence shown here is derived from an EMBL/GenBank/DDBJ whole genome shotgun (WGS) entry which is preliminary data.</text>
</comment>
<dbReference type="PANTHER" id="PTHR33990:SF1">
    <property type="entry name" value="PROTEIN YJDN"/>
    <property type="match status" value="1"/>
</dbReference>
<proteinExistence type="predicted"/>
<gene>
    <name evidence="2" type="ORF">ACFSVN_08990</name>
</gene>
<dbReference type="InterPro" id="IPR028973">
    <property type="entry name" value="PhnB-like"/>
</dbReference>
<dbReference type="Proteomes" id="UP001597460">
    <property type="component" value="Unassembled WGS sequence"/>
</dbReference>
<keyword evidence="3" id="KW-1185">Reference proteome</keyword>
<dbReference type="PANTHER" id="PTHR33990">
    <property type="entry name" value="PROTEIN YJDN-RELATED"/>
    <property type="match status" value="1"/>
</dbReference>
<evidence type="ECO:0000259" key="1">
    <source>
        <dbReference type="Pfam" id="PF00903"/>
    </source>
</evidence>
<dbReference type="Pfam" id="PF00903">
    <property type="entry name" value="Glyoxalase"/>
    <property type="match status" value="1"/>
</dbReference>
<accession>A0ABW5JKK3</accession>
<dbReference type="InterPro" id="IPR029068">
    <property type="entry name" value="Glyas_Bleomycin-R_OHBP_Dase"/>
</dbReference>
<protein>
    <submittedName>
        <fullName evidence="2">VOC family protein</fullName>
    </submittedName>
</protein>
<organism evidence="2 3">
    <name type="scientific">Gracilimonas halophila</name>
    <dbReference type="NCBI Taxonomy" id="1834464"/>
    <lineage>
        <taxon>Bacteria</taxon>
        <taxon>Pseudomonadati</taxon>
        <taxon>Balneolota</taxon>
        <taxon>Balneolia</taxon>
        <taxon>Balneolales</taxon>
        <taxon>Balneolaceae</taxon>
        <taxon>Gracilimonas</taxon>
    </lineage>
</organism>
<dbReference type="RefSeq" id="WP_390301227.1">
    <property type="nucleotide sequence ID" value="NZ_JBHULI010000024.1"/>
</dbReference>
<dbReference type="SUPFAM" id="SSF54593">
    <property type="entry name" value="Glyoxalase/Bleomycin resistance protein/Dihydroxybiphenyl dioxygenase"/>
    <property type="match status" value="1"/>
</dbReference>
<evidence type="ECO:0000313" key="3">
    <source>
        <dbReference type="Proteomes" id="UP001597460"/>
    </source>
</evidence>
<sequence>MKTIVPYIFFRGNCEQAMNFYKDCLHGEIITLQRFKDTEMPVDDDYREKIMHGELKAEQIHIMFSDGAPHKDIKEENNVQLSITLDATDEQDRIFEALAEGGEITMPLEKTFWGARYGMLKDKFGIRWMLNCEIDD</sequence>
<dbReference type="EMBL" id="JBHULI010000024">
    <property type="protein sequence ID" value="MFD2532576.1"/>
    <property type="molecule type" value="Genomic_DNA"/>
</dbReference>
<dbReference type="Gene3D" id="3.10.180.10">
    <property type="entry name" value="2,3-Dihydroxybiphenyl 1,2-Dioxygenase, domain 1"/>
    <property type="match status" value="1"/>
</dbReference>
<dbReference type="InterPro" id="IPR004360">
    <property type="entry name" value="Glyas_Fos-R_dOase_dom"/>
</dbReference>
<feature type="domain" description="Glyoxalase/fosfomycin resistance/dioxygenase" evidence="1">
    <location>
        <begin position="5"/>
        <end position="130"/>
    </location>
</feature>
<dbReference type="CDD" id="cd06588">
    <property type="entry name" value="PhnB_like"/>
    <property type="match status" value="1"/>
</dbReference>
<reference evidence="3" key="1">
    <citation type="journal article" date="2019" name="Int. J. Syst. Evol. Microbiol.">
        <title>The Global Catalogue of Microorganisms (GCM) 10K type strain sequencing project: providing services to taxonomists for standard genome sequencing and annotation.</title>
        <authorList>
            <consortium name="The Broad Institute Genomics Platform"/>
            <consortium name="The Broad Institute Genome Sequencing Center for Infectious Disease"/>
            <person name="Wu L."/>
            <person name="Ma J."/>
        </authorList>
    </citation>
    <scope>NUCLEOTIDE SEQUENCE [LARGE SCALE GENOMIC DNA]</scope>
    <source>
        <strain evidence="3">KCTC 52042</strain>
    </source>
</reference>